<dbReference type="VEuPathDB" id="GiardiaDB:GMRT_13215"/>
<dbReference type="SUPFAM" id="SSF50978">
    <property type="entry name" value="WD40 repeat-like"/>
    <property type="match status" value="1"/>
</dbReference>
<name>A0A4Z1T7Y3_GIAMU</name>
<gene>
    <name evidence="1" type="ORF">GMRT_13215</name>
</gene>
<proteinExistence type="predicted"/>
<dbReference type="InterPro" id="IPR036322">
    <property type="entry name" value="WD40_repeat_dom_sf"/>
</dbReference>
<evidence type="ECO:0000313" key="1">
    <source>
        <dbReference type="EMBL" id="TNJ28689.1"/>
    </source>
</evidence>
<dbReference type="Gene3D" id="2.130.10.10">
    <property type="entry name" value="YVTN repeat-like/Quinoprotein amine dehydrogenase"/>
    <property type="match status" value="1"/>
</dbReference>
<dbReference type="Proteomes" id="UP000315496">
    <property type="component" value="Chromosome 2"/>
</dbReference>
<protein>
    <submittedName>
        <fullName evidence="1">Uncharacterized protein</fullName>
    </submittedName>
</protein>
<comment type="caution">
    <text evidence="1">The sequence shown here is derived from an EMBL/GenBank/DDBJ whole genome shotgun (WGS) entry which is preliminary data.</text>
</comment>
<organism evidence="1 2">
    <name type="scientific">Giardia muris</name>
    <dbReference type="NCBI Taxonomy" id="5742"/>
    <lineage>
        <taxon>Eukaryota</taxon>
        <taxon>Metamonada</taxon>
        <taxon>Diplomonadida</taxon>
        <taxon>Hexamitidae</taxon>
        <taxon>Giardiinae</taxon>
        <taxon>Giardia</taxon>
    </lineage>
</organism>
<accession>A0A4Z1T7Y3</accession>
<dbReference type="InterPro" id="IPR015943">
    <property type="entry name" value="WD40/YVTN_repeat-like_dom_sf"/>
</dbReference>
<reference evidence="1 2" key="1">
    <citation type="submission" date="2019-05" db="EMBL/GenBank/DDBJ databases">
        <title>The compact genome of Giardia muris reveals important steps in the evolution of intestinal protozoan parasites.</title>
        <authorList>
            <person name="Xu F."/>
            <person name="Jimenez-Gonzalez A."/>
            <person name="Einarsson E."/>
            <person name="Astvaldsson A."/>
            <person name="Peirasmaki D."/>
            <person name="Eckmann L."/>
            <person name="Andersson J.O."/>
            <person name="Svard S.G."/>
            <person name="Jerlstrom-Hultqvist J."/>
        </authorList>
    </citation>
    <scope>NUCLEOTIDE SEQUENCE [LARGE SCALE GENOMIC DNA]</scope>
    <source>
        <strain evidence="1 2">Roberts-Thomson</strain>
    </source>
</reference>
<dbReference type="EMBL" id="VDLU01000002">
    <property type="protein sequence ID" value="TNJ28689.1"/>
    <property type="molecule type" value="Genomic_DNA"/>
</dbReference>
<dbReference type="AlphaFoldDB" id="A0A4Z1T7Y3"/>
<keyword evidence="2" id="KW-1185">Reference proteome</keyword>
<sequence length="345" mass="38116">MLIREPVSIGTRVAHPSLRTRSVGCFFELLSVQAKSLNLEERLDGLRHEMIRSSVIRPVTALCNYSQLLLGTREGILTNTKDIVYRHQTRHVGVTKLMACEALIAIAFYDGCIDLLDPKTFARLRNLSLPNEFATDLIFIGPEAYKILAISGSWGGLYLYDIPRETFIYTLDPIDQLEHQRTTLALWDRTGSLYQASNGIVSLFDLRSSSSPIKTYSWPNDKATCITIAMKDELVVGLGSSALSIISSKTGRERLALLHPDPPFQLAMVSSYLISGSRRRLCYLDMKVGEHNPTRIIPLDHPLASFAPGLNNTLTIGLRTGHCILLGGTGAGDDEKMRAGINATI</sequence>
<evidence type="ECO:0000313" key="2">
    <source>
        <dbReference type="Proteomes" id="UP000315496"/>
    </source>
</evidence>